<keyword evidence="2" id="KW-1185">Reference proteome</keyword>
<proteinExistence type="predicted"/>
<organism evidence="1 2">
    <name type="scientific">Aphis craccivora</name>
    <name type="common">Cowpea aphid</name>
    <dbReference type="NCBI Taxonomy" id="307492"/>
    <lineage>
        <taxon>Eukaryota</taxon>
        <taxon>Metazoa</taxon>
        <taxon>Ecdysozoa</taxon>
        <taxon>Arthropoda</taxon>
        <taxon>Hexapoda</taxon>
        <taxon>Insecta</taxon>
        <taxon>Pterygota</taxon>
        <taxon>Neoptera</taxon>
        <taxon>Paraneoptera</taxon>
        <taxon>Hemiptera</taxon>
        <taxon>Sternorrhyncha</taxon>
        <taxon>Aphidomorpha</taxon>
        <taxon>Aphidoidea</taxon>
        <taxon>Aphididae</taxon>
        <taxon>Aphidini</taxon>
        <taxon>Aphis</taxon>
        <taxon>Aphis</taxon>
    </lineage>
</organism>
<comment type="caution">
    <text evidence="1">The sequence shown here is derived from an EMBL/GenBank/DDBJ whole genome shotgun (WGS) entry which is preliminary data.</text>
</comment>
<dbReference type="EMBL" id="VUJU01000646">
    <property type="protein sequence ID" value="KAF0769118.1"/>
    <property type="molecule type" value="Genomic_DNA"/>
</dbReference>
<sequence length="227" mass="26908">MTRVRVIIIINNNILKIKNLGIIDKSSLSIIRSHGSRNCSKLLIQKEKFSIQSRLNNTFTCSHTDTGAHRRRVVKFVGGLYPFQEETFKIPRKSPFYFVSNTFMFTQNWRKNYFCFVYLCISADSERSDECIDFTMMCVFFFVYSVISRNNAPISNFGSVFRCKSEYRSKIPYEFSIFYETCRKRDKLQRNENDLFSNDFKHLLVVDKIFLTQSKFLKIEYKVPHNS</sequence>
<evidence type="ECO:0000313" key="2">
    <source>
        <dbReference type="Proteomes" id="UP000478052"/>
    </source>
</evidence>
<dbReference type="AlphaFoldDB" id="A0A6G0ZEF3"/>
<dbReference type="Proteomes" id="UP000478052">
    <property type="component" value="Unassembled WGS sequence"/>
</dbReference>
<dbReference type="OrthoDB" id="5920073at2759"/>
<evidence type="ECO:0000313" key="1">
    <source>
        <dbReference type="EMBL" id="KAF0769118.1"/>
    </source>
</evidence>
<protein>
    <submittedName>
        <fullName evidence="1">Uncharacterized protein</fullName>
    </submittedName>
</protein>
<accession>A0A6G0ZEF3</accession>
<gene>
    <name evidence="1" type="ORF">FWK35_00009844</name>
</gene>
<reference evidence="1 2" key="1">
    <citation type="submission" date="2019-08" db="EMBL/GenBank/DDBJ databases">
        <title>Whole genome of Aphis craccivora.</title>
        <authorList>
            <person name="Voronova N.V."/>
            <person name="Shulinski R.S."/>
            <person name="Bandarenka Y.V."/>
            <person name="Zhorov D.G."/>
            <person name="Warner D."/>
        </authorList>
    </citation>
    <scope>NUCLEOTIDE SEQUENCE [LARGE SCALE GENOMIC DNA]</scope>
    <source>
        <strain evidence="1">180601</strain>
        <tissue evidence="1">Whole Body</tissue>
    </source>
</reference>
<name>A0A6G0ZEF3_APHCR</name>